<evidence type="ECO:0000256" key="4">
    <source>
        <dbReference type="ARBA" id="ARBA00023163"/>
    </source>
</evidence>
<feature type="domain" description="Myb/SANT-like DNA-binding" evidence="8">
    <location>
        <begin position="7"/>
        <end position="84"/>
    </location>
</feature>
<reference evidence="9" key="1">
    <citation type="submission" date="2022-01" db="EMBL/GenBank/DDBJ databases">
        <authorList>
            <person name="King R."/>
        </authorList>
    </citation>
    <scope>NUCLEOTIDE SEQUENCE</scope>
</reference>
<proteinExistence type="predicted"/>
<evidence type="ECO:0000256" key="2">
    <source>
        <dbReference type="ARBA" id="ARBA00016807"/>
    </source>
</evidence>
<evidence type="ECO:0000256" key="5">
    <source>
        <dbReference type="ARBA" id="ARBA00025466"/>
    </source>
</evidence>
<organism evidence="9 10">
    <name type="scientific">Psylliodes chrysocephalus</name>
    <dbReference type="NCBI Taxonomy" id="3402493"/>
    <lineage>
        <taxon>Eukaryota</taxon>
        <taxon>Metazoa</taxon>
        <taxon>Ecdysozoa</taxon>
        <taxon>Arthropoda</taxon>
        <taxon>Hexapoda</taxon>
        <taxon>Insecta</taxon>
        <taxon>Pterygota</taxon>
        <taxon>Neoptera</taxon>
        <taxon>Endopterygota</taxon>
        <taxon>Coleoptera</taxon>
        <taxon>Polyphaga</taxon>
        <taxon>Cucujiformia</taxon>
        <taxon>Chrysomeloidea</taxon>
        <taxon>Chrysomelidae</taxon>
        <taxon>Galerucinae</taxon>
        <taxon>Alticini</taxon>
        <taxon>Psylliodes</taxon>
    </lineage>
</organism>
<comment type="subunit">
    <text evidence="1">Self-associates forming complexes of several hundred monomers.</text>
</comment>
<gene>
    <name evidence="9" type="ORF">PSYICH_LOCUS3332</name>
</gene>
<feature type="region of interest" description="Disordered" evidence="7">
    <location>
        <begin position="191"/>
        <end position="217"/>
    </location>
</feature>
<protein>
    <recommendedName>
        <fullName evidence="2">Regulatory protein zeste</fullName>
    </recommendedName>
</protein>
<name>A0A9P0CIS2_9CUCU</name>
<sequence length="282" mass="32836">MDKQRKRSANFTEHEKEVLVTLVQKYFDIIENKKTNAVFNKKKLECWEKLACEYNSTSTSGLRTGVQLKSAYEQFKKTAKQHKAQDKVELLKTGGGTFTPTITDFDNKVLNIIKDNYFYINNQFDSNNEALNIPSSSKEPDDTDVNTENIIIMYENYEDNKNILTDIMPKNEDPLSKKKKVCKSNVNSIEVEENGEREPSKTGGIQKKTKKEPSHWKTTDSINKKKYEILQKKYSILELIAETEKENLEGKRIETEIKEIIKQREMLELEIKKKEYNNLVSE</sequence>
<dbReference type="OrthoDB" id="3066195at2759"/>
<feature type="coiled-coil region" evidence="6">
    <location>
        <begin position="250"/>
        <end position="277"/>
    </location>
</feature>
<evidence type="ECO:0000256" key="7">
    <source>
        <dbReference type="SAM" id="MobiDB-lite"/>
    </source>
</evidence>
<evidence type="ECO:0000313" key="9">
    <source>
        <dbReference type="EMBL" id="CAH1102211.1"/>
    </source>
</evidence>
<dbReference type="Proteomes" id="UP001153636">
    <property type="component" value="Chromosome 12"/>
</dbReference>
<dbReference type="Pfam" id="PF13873">
    <property type="entry name" value="Myb_DNA-bind_5"/>
    <property type="match status" value="1"/>
</dbReference>
<dbReference type="PANTHER" id="PTHR21411">
    <property type="entry name" value="APONTIC"/>
    <property type="match status" value="1"/>
</dbReference>
<keyword evidence="3" id="KW-0805">Transcription regulation</keyword>
<keyword evidence="6" id="KW-0175">Coiled coil</keyword>
<evidence type="ECO:0000259" key="8">
    <source>
        <dbReference type="Pfam" id="PF13873"/>
    </source>
</evidence>
<keyword evidence="4" id="KW-0804">Transcription</keyword>
<dbReference type="AlphaFoldDB" id="A0A9P0CIS2"/>
<evidence type="ECO:0000313" key="10">
    <source>
        <dbReference type="Proteomes" id="UP001153636"/>
    </source>
</evidence>
<accession>A0A9P0CIS2</accession>
<dbReference type="InterPro" id="IPR028002">
    <property type="entry name" value="Myb_DNA-bind_5"/>
</dbReference>
<dbReference type="EMBL" id="OV651824">
    <property type="protein sequence ID" value="CAH1102211.1"/>
    <property type="molecule type" value="Genomic_DNA"/>
</dbReference>
<evidence type="ECO:0000256" key="6">
    <source>
        <dbReference type="SAM" id="Coils"/>
    </source>
</evidence>
<dbReference type="PANTHER" id="PTHR21411:SF0">
    <property type="entry name" value="REGULATORY PROTEIN ZESTE"/>
    <property type="match status" value="1"/>
</dbReference>
<keyword evidence="10" id="KW-1185">Reference proteome</keyword>
<evidence type="ECO:0000256" key="1">
    <source>
        <dbReference type="ARBA" id="ARBA00011764"/>
    </source>
</evidence>
<comment type="function">
    <text evidence="5">Involved in transvection phenomena (= synapsis-dependent gene expression), where the synaptic pairing of chromosomes carrying genes with which zeste interacts influences the expression of these genes. Zeste binds to DNA and stimulates transcription from a nearby promoter.</text>
</comment>
<evidence type="ECO:0000256" key="3">
    <source>
        <dbReference type="ARBA" id="ARBA00023015"/>
    </source>
</evidence>